<reference evidence="1 2" key="2">
    <citation type="submission" date="2018-11" db="EMBL/GenBank/DDBJ databases">
        <authorList>
            <consortium name="Pathogen Informatics"/>
        </authorList>
    </citation>
    <scope>NUCLEOTIDE SEQUENCE [LARGE SCALE GENOMIC DNA]</scope>
</reference>
<sequence>MMLTMITLGKEYGPILLNWNFQKLKMEEVSQRIDCWEKLYKFVFLVSNLYKEKSLLMRWVLEKQFKISFLRRLAFLCLEDRGFSFSGLDPVLIICPTTLIRQWLKGFRTWFPTLSCCNFTQ</sequence>
<evidence type="ECO:0000313" key="1">
    <source>
        <dbReference type="EMBL" id="VDN93126.1"/>
    </source>
</evidence>
<proteinExistence type="predicted"/>
<reference evidence="3" key="1">
    <citation type="submission" date="2017-02" db="UniProtKB">
        <authorList>
            <consortium name="WormBaseParasite"/>
        </authorList>
    </citation>
    <scope>IDENTIFICATION</scope>
</reference>
<dbReference type="Gene3D" id="3.40.50.10810">
    <property type="entry name" value="Tandem AAA-ATPase domain"/>
    <property type="match status" value="1"/>
</dbReference>
<gene>
    <name evidence="1" type="ORF">BPAG_LOCUS11940</name>
</gene>
<dbReference type="Proteomes" id="UP000278627">
    <property type="component" value="Unassembled WGS sequence"/>
</dbReference>
<dbReference type="STRING" id="6280.A0A0N4TTB6"/>
<name>A0A0N4TTB6_BRUPA</name>
<evidence type="ECO:0000313" key="2">
    <source>
        <dbReference type="Proteomes" id="UP000278627"/>
    </source>
</evidence>
<keyword evidence="2" id="KW-1185">Reference proteome</keyword>
<dbReference type="WBParaSite" id="BPAG_0001197801-mRNA-1">
    <property type="protein sequence ID" value="BPAG_0001197801-mRNA-1"/>
    <property type="gene ID" value="BPAG_0001197801"/>
</dbReference>
<protein>
    <submittedName>
        <fullName evidence="3">Ovule protein</fullName>
    </submittedName>
</protein>
<accession>A0A0N4TTB6</accession>
<organism evidence="3">
    <name type="scientific">Brugia pahangi</name>
    <name type="common">Filarial nematode worm</name>
    <dbReference type="NCBI Taxonomy" id="6280"/>
    <lineage>
        <taxon>Eukaryota</taxon>
        <taxon>Metazoa</taxon>
        <taxon>Ecdysozoa</taxon>
        <taxon>Nematoda</taxon>
        <taxon>Chromadorea</taxon>
        <taxon>Rhabditida</taxon>
        <taxon>Spirurina</taxon>
        <taxon>Spiruromorpha</taxon>
        <taxon>Filarioidea</taxon>
        <taxon>Onchocercidae</taxon>
        <taxon>Brugia</taxon>
    </lineage>
</organism>
<dbReference type="AlphaFoldDB" id="A0A0N4TTB6"/>
<evidence type="ECO:0000313" key="3">
    <source>
        <dbReference type="WBParaSite" id="BPAG_0001197801-mRNA-1"/>
    </source>
</evidence>
<dbReference type="EMBL" id="UZAD01013259">
    <property type="protein sequence ID" value="VDN93126.1"/>
    <property type="molecule type" value="Genomic_DNA"/>
</dbReference>
<dbReference type="InterPro" id="IPR038718">
    <property type="entry name" value="SNF2-like_sf"/>
</dbReference>